<name>A0A6B0TUD0_IXORI</name>
<protein>
    <submittedName>
        <fullName evidence="1">Putative secreted protein</fullName>
    </submittedName>
</protein>
<accession>A0A6B0TUD0</accession>
<sequence>MGKKNYIYIFYWLILIFKEVERKKNGRNMYFTASLLTVYGVSSKVRAQSKARTYTTQTHSKSASHGTFAALDWFSQ</sequence>
<reference evidence="1" key="1">
    <citation type="submission" date="2019-12" db="EMBL/GenBank/DDBJ databases">
        <title>An insight into the sialome of adult female Ixodes ricinus ticks feeding for 6 days.</title>
        <authorList>
            <person name="Perner J."/>
            <person name="Ribeiro J.M.C."/>
        </authorList>
    </citation>
    <scope>NUCLEOTIDE SEQUENCE</scope>
    <source>
        <strain evidence="1">Semi-engorged</strain>
        <tissue evidence="1">Salivary glands</tissue>
    </source>
</reference>
<proteinExistence type="predicted"/>
<dbReference type="AlphaFoldDB" id="A0A6B0TUD0"/>
<evidence type="ECO:0000313" key="1">
    <source>
        <dbReference type="EMBL" id="MXU83602.1"/>
    </source>
</evidence>
<organism evidence="1">
    <name type="scientific">Ixodes ricinus</name>
    <name type="common">Common tick</name>
    <name type="synonym">Acarus ricinus</name>
    <dbReference type="NCBI Taxonomy" id="34613"/>
    <lineage>
        <taxon>Eukaryota</taxon>
        <taxon>Metazoa</taxon>
        <taxon>Ecdysozoa</taxon>
        <taxon>Arthropoda</taxon>
        <taxon>Chelicerata</taxon>
        <taxon>Arachnida</taxon>
        <taxon>Acari</taxon>
        <taxon>Parasitiformes</taxon>
        <taxon>Ixodida</taxon>
        <taxon>Ixodoidea</taxon>
        <taxon>Ixodidae</taxon>
        <taxon>Ixodinae</taxon>
        <taxon>Ixodes</taxon>
    </lineage>
</organism>
<dbReference type="EMBL" id="GIFC01001519">
    <property type="protein sequence ID" value="MXU83602.1"/>
    <property type="molecule type" value="Transcribed_RNA"/>
</dbReference>